<evidence type="ECO:0000313" key="2">
    <source>
        <dbReference type="Proteomes" id="UP000037505"/>
    </source>
</evidence>
<dbReference type="GeneID" id="26811802"/>
<reference evidence="1 2" key="1">
    <citation type="submission" date="2014-06" db="EMBL/GenBank/DDBJ databases">
        <title>The Genome of the Aflatoxigenic Filamentous Fungus Aspergillus nomius.</title>
        <authorList>
            <person name="Moore M.G."/>
            <person name="Shannon B.M."/>
            <person name="Brian M.M."/>
        </authorList>
    </citation>
    <scope>NUCLEOTIDE SEQUENCE [LARGE SCALE GENOMIC DNA]</scope>
    <source>
        <strain evidence="1 2">NRRL 13137</strain>
    </source>
</reference>
<gene>
    <name evidence="1" type="ORF">ANOM_009998</name>
</gene>
<protein>
    <submittedName>
        <fullName evidence="1">Uncharacterized protein</fullName>
    </submittedName>
</protein>
<proteinExistence type="predicted"/>
<comment type="caution">
    <text evidence="1">The sequence shown here is derived from an EMBL/GenBank/DDBJ whole genome shotgun (WGS) entry which is preliminary data.</text>
</comment>
<accession>A0A0L1IPR7</accession>
<dbReference type="RefSeq" id="XP_015402425.1">
    <property type="nucleotide sequence ID" value="XM_015555254.1"/>
</dbReference>
<dbReference type="EMBL" id="JNOM01000440">
    <property type="protein sequence ID" value="KNG81502.1"/>
    <property type="molecule type" value="Genomic_DNA"/>
</dbReference>
<dbReference type="AlphaFoldDB" id="A0A0L1IPR7"/>
<keyword evidence="2" id="KW-1185">Reference proteome</keyword>
<sequence length="138" mass="15165">MVNWVYLGRICDLSGEERDRVVGYLAPDDSWEWEVTPMGEPGLAARLEAVRSVYSDAGSTTEHMGQVAWDHTAAKKAAHVACVGAHVDAAIRSSWLRGSESRRTRPCRLGTLGAQSTTTDKIQLLQCRQMEGHAIGQR</sequence>
<name>A0A0L1IPR7_ASPN3</name>
<evidence type="ECO:0000313" key="1">
    <source>
        <dbReference type="EMBL" id="KNG81502.1"/>
    </source>
</evidence>
<organism evidence="1 2">
    <name type="scientific">Aspergillus nomiae NRRL (strain ATCC 15546 / NRRL 13137 / CBS 260.88 / M93)</name>
    <dbReference type="NCBI Taxonomy" id="1509407"/>
    <lineage>
        <taxon>Eukaryota</taxon>
        <taxon>Fungi</taxon>
        <taxon>Dikarya</taxon>
        <taxon>Ascomycota</taxon>
        <taxon>Pezizomycotina</taxon>
        <taxon>Eurotiomycetes</taxon>
        <taxon>Eurotiomycetidae</taxon>
        <taxon>Eurotiales</taxon>
        <taxon>Aspergillaceae</taxon>
        <taxon>Aspergillus</taxon>
        <taxon>Aspergillus subgen. Circumdati</taxon>
    </lineage>
</organism>
<dbReference type="Proteomes" id="UP000037505">
    <property type="component" value="Unassembled WGS sequence"/>
</dbReference>